<proteinExistence type="inferred from homology"/>
<evidence type="ECO:0000256" key="4">
    <source>
        <dbReference type="ARBA" id="ARBA00022677"/>
    </source>
</evidence>
<evidence type="ECO:0000313" key="10">
    <source>
        <dbReference type="EMBL" id="MCD7450566.1"/>
    </source>
</evidence>
<protein>
    <recommendedName>
        <fullName evidence="12">Oleosin</fullName>
    </recommendedName>
</protein>
<keyword evidence="7 9" id="KW-0472">Membrane</keyword>
<feature type="compositionally biased region" description="Polar residues" evidence="8">
    <location>
        <begin position="154"/>
        <end position="164"/>
    </location>
</feature>
<comment type="caution">
    <text evidence="10">The sequence shown here is derived from an EMBL/GenBank/DDBJ whole genome shotgun (WGS) entry which is preliminary data.</text>
</comment>
<dbReference type="PANTHER" id="PTHR33203:SF37">
    <property type="entry name" value="GLYCINE-RICH PROTEIN _ OLEOSIN"/>
    <property type="match status" value="1"/>
</dbReference>
<keyword evidence="4" id="KW-0551">Lipid droplet</keyword>
<evidence type="ECO:0000256" key="9">
    <source>
        <dbReference type="SAM" id="Phobius"/>
    </source>
</evidence>
<dbReference type="InterPro" id="IPR000136">
    <property type="entry name" value="Oleosin"/>
</dbReference>
<evidence type="ECO:0000313" key="11">
    <source>
        <dbReference type="Proteomes" id="UP000823775"/>
    </source>
</evidence>
<feature type="transmembrane region" description="Helical" evidence="9">
    <location>
        <begin position="21"/>
        <end position="51"/>
    </location>
</feature>
<comment type="similarity">
    <text evidence="3">Belongs to the oleosin family.</text>
</comment>
<evidence type="ECO:0000256" key="6">
    <source>
        <dbReference type="ARBA" id="ARBA00022989"/>
    </source>
</evidence>
<keyword evidence="5 9" id="KW-0812">Transmembrane</keyword>
<keyword evidence="11" id="KW-1185">Reference proteome</keyword>
<accession>A0ABS8RWF5</accession>
<dbReference type="PANTHER" id="PTHR33203">
    <property type="entry name" value="OLEOSIN"/>
    <property type="match status" value="1"/>
</dbReference>
<feature type="compositionally biased region" description="Basic and acidic residues" evidence="8">
    <location>
        <begin position="169"/>
        <end position="185"/>
    </location>
</feature>
<dbReference type="EMBL" id="JACEIK010000137">
    <property type="protein sequence ID" value="MCD7450566.1"/>
    <property type="molecule type" value="Genomic_DNA"/>
</dbReference>
<evidence type="ECO:0000256" key="2">
    <source>
        <dbReference type="ARBA" id="ARBA00004502"/>
    </source>
</evidence>
<feature type="region of interest" description="Disordered" evidence="8">
    <location>
        <begin position="126"/>
        <end position="228"/>
    </location>
</feature>
<name>A0ABS8RWF5_DATST</name>
<evidence type="ECO:0000256" key="1">
    <source>
        <dbReference type="ARBA" id="ARBA00004141"/>
    </source>
</evidence>
<feature type="transmembrane region" description="Helical" evidence="9">
    <location>
        <begin position="63"/>
        <end position="95"/>
    </location>
</feature>
<gene>
    <name evidence="10" type="ORF">HAX54_007219</name>
</gene>
<dbReference type="Proteomes" id="UP000823775">
    <property type="component" value="Unassembled WGS sequence"/>
</dbReference>
<evidence type="ECO:0008006" key="12">
    <source>
        <dbReference type="Google" id="ProtNLM"/>
    </source>
</evidence>
<comment type="subcellular location">
    <subcellularLocation>
        <location evidence="2">Lipid droplet</location>
    </subcellularLocation>
    <subcellularLocation>
        <location evidence="1">Membrane</location>
        <topology evidence="1">Multi-pass membrane protein</topology>
    </subcellularLocation>
</comment>
<feature type="compositionally biased region" description="Polar residues" evidence="8">
    <location>
        <begin position="211"/>
        <end position="228"/>
    </location>
</feature>
<evidence type="ECO:0000256" key="3">
    <source>
        <dbReference type="ARBA" id="ARBA00010858"/>
    </source>
</evidence>
<reference evidence="10 11" key="1">
    <citation type="journal article" date="2021" name="BMC Genomics">
        <title>Datura genome reveals duplications of psychoactive alkaloid biosynthetic genes and high mutation rate following tissue culture.</title>
        <authorList>
            <person name="Rajewski A."/>
            <person name="Carter-House D."/>
            <person name="Stajich J."/>
            <person name="Litt A."/>
        </authorList>
    </citation>
    <scope>NUCLEOTIDE SEQUENCE [LARGE SCALE GENOMIC DNA]</scope>
    <source>
        <strain evidence="10">AR-01</strain>
    </source>
</reference>
<keyword evidence="6 9" id="KW-1133">Transmembrane helix</keyword>
<sequence>MAENGEQMEVNPQQMTQRTKIWATLAGIAIEAPILGLMGFSFLSSLILLVITSPLLLIFSPLLIGAAAVFGVAMAGFGVAGITAVLGLSSFVLVYRSLIEGRKTGGEFGHADDPPVTVDKMIQPAAETEEQEQQHDTKVAGTGGDKTEEDEAVKQQQGSTTSEPVTVDRMVELFESLKEHPHETETTAVTEHTVEIDDEPEEHQHDKDRSSSGGYLQQNVQRQIPQET</sequence>
<evidence type="ECO:0000256" key="5">
    <source>
        <dbReference type="ARBA" id="ARBA00022692"/>
    </source>
</evidence>
<organism evidence="10 11">
    <name type="scientific">Datura stramonium</name>
    <name type="common">Jimsonweed</name>
    <name type="synonym">Common thornapple</name>
    <dbReference type="NCBI Taxonomy" id="4076"/>
    <lineage>
        <taxon>Eukaryota</taxon>
        <taxon>Viridiplantae</taxon>
        <taxon>Streptophyta</taxon>
        <taxon>Embryophyta</taxon>
        <taxon>Tracheophyta</taxon>
        <taxon>Spermatophyta</taxon>
        <taxon>Magnoliopsida</taxon>
        <taxon>eudicotyledons</taxon>
        <taxon>Gunneridae</taxon>
        <taxon>Pentapetalae</taxon>
        <taxon>asterids</taxon>
        <taxon>lamiids</taxon>
        <taxon>Solanales</taxon>
        <taxon>Solanaceae</taxon>
        <taxon>Solanoideae</taxon>
        <taxon>Datureae</taxon>
        <taxon>Datura</taxon>
    </lineage>
</organism>
<evidence type="ECO:0000256" key="7">
    <source>
        <dbReference type="ARBA" id="ARBA00023136"/>
    </source>
</evidence>
<evidence type="ECO:0000256" key="8">
    <source>
        <dbReference type="SAM" id="MobiDB-lite"/>
    </source>
</evidence>
<dbReference type="Pfam" id="PF01277">
    <property type="entry name" value="Oleosin"/>
    <property type="match status" value="1"/>
</dbReference>